<keyword evidence="3" id="KW-1185">Reference proteome</keyword>
<sequence>MSQWMRTVRLKSAISLEERIPLWDIQTFTQRTRGPLISPCGVRGQAPVLSGRGQDAPLILGGAGVKPGHRDWLAPTSQPSARPVRETGAGLRLSSDSGGGDCCHSSDNHVIKGPGFRRDLQDRGPDGLIQRGE</sequence>
<feature type="compositionally biased region" description="Basic and acidic residues" evidence="1">
    <location>
        <begin position="104"/>
        <end position="125"/>
    </location>
</feature>
<dbReference type="AlphaFoldDB" id="A0A9N7Z8I2"/>
<accession>A0A9N7Z8I2</accession>
<evidence type="ECO:0000313" key="3">
    <source>
        <dbReference type="Proteomes" id="UP001153269"/>
    </source>
</evidence>
<dbReference type="EMBL" id="CADEAL010004181">
    <property type="protein sequence ID" value="CAB1453737.1"/>
    <property type="molecule type" value="Genomic_DNA"/>
</dbReference>
<evidence type="ECO:0000313" key="2">
    <source>
        <dbReference type="EMBL" id="CAB1453737.1"/>
    </source>
</evidence>
<name>A0A9N7Z8I2_PLEPL</name>
<dbReference type="Proteomes" id="UP001153269">
    <property type="component" value="Unassembled WGS sequence"/>
</dbReference>
<organism evidence="2 3">
    <name type="scientific">Pleuronectes platessa</name>
    <name type="common">European plaice</name>
    <dbReference type="NCBI Taxonomy" id="8262"/>
    <lineage>
        <taxon>Eukaryota</taxon>
        <taxon>Metazoa</taxon>
        <taxon>Chordata</taxon>
        <taxon>Craniata</taxon>
        <taxon>Vertebrata</taxon>
        <taxon>Euteleostomi</taxon>
        <taxon>Actinopterygii</taxon>
        <taxon>Neopterygii</taxon>
        <taxon>Teleostei</taxon>
        <taxon>Neoteleostei</taxon>
        <taxon>Acanthomorphata</taxon>
        <taxon>Carangaria</taxon>
        <taxon>Pleuronectiformes</taxon>
        <taxon>Pleuronectoidei</taxon>
        <taxon>Pleuronectidae</taxon>
        <taxon>Pleuronectes</taxon>
    </lineage>
</organism>
<gene>
    <name evidence="2" type="ORF">PLEPLA_LOCUS41497</name>
</gene>
<proteinExistence type="predicted"/>
<protein>
    <submittedName>
        <fullName evidence="2">Uncharacterized protein</fullName>
    </submittedName>
</protein>
<comment type="caution">
    <text evidence="2">The sequence shown here is derived from an EMBL/GenBank/DDBJ whole genome shotgun (WGS) entry which is preliminary data.</text>
</comment>
<feature type="region of interest" description="Disordered" evidence="1">
    <location>
        <begin position="74"/>
        <end position="133"/>
    </location>
</feature>
<evidence type="ECO:0000256" key="1">
    <source>
        <dbReference type="SAM" id="MobiDB-lite"/>
    </source>
</evidence>
<reference evidence="2" key="1">
    <citation type="submission" date="2020-03" db="EMBL/GenBank/DDBJ databases">
        <authorList>
            <person name="Weist P."/>
        </authorList>
    </citation>
    <scope>NUCLEOTIDE SEQUENCE</scope>
</reference>